<dbReference type="InParanoid" id="W4KNY7"/>
<dbReference type="PROSITE" id="PS50127">
    <property type="entry name" value="UBC_2"/>
    <property type="match status" value="1"/>
</dbReference>
<dbReference type="OrthoDB" id="47801at2759"/>
<protein>
    <recommendedName>
        <fullName evidence="4">UBC core domain-containing protein</fullName>
    </recommendedName>
</protein>
<name>W4KNY7_HETIT</name>
<feature type="domain" description="UBC core" evidence="4">
    <location>
        <begin position="494"/>
        <end position="653"/>
    </location>
</feature>
<dbReference type="CDD" id="cd23810">
    <property type="entry name" value="UBCc_BIRC6"/>
    <property type="match status" value="1"/>
</dbReference>
<dbReference type="RefSeq" id="XP_009540745.1">
    <property type="nucleotide sequence ID" value="XM_009542450.1"/>
</dbReference>
<organism evidence="5 6">
    <name type="scientific">Heterobasidion irregulare (strain TC 32-1)</name>
    <dbReference type="NCBI Taxonomy" id="747525"/>
    <lineage>
        <taxon>Eukaryota</taxon>
        <taxon>Fungi</taxon>
        <taxon>Dikarya</taxon>
        <taxon>Basidiomycota</taxon>
        <taxon>Agaricomycotina</taxon>
        <taxon>Agaricomycetes</taxon>
        <taxon>Russulales</taxon>
        <taxon>Bondarzewiaceae</taxon>
        <taxon>Heterobasidion</taxon>
        <taxon>Heterobasidion annosum species complex</taxon>
    </lineage>
</organism>
<feature type="region of interest" description="Disordered" evidence="3">
    <location>
        <begin position="1"/>
        <end position="39"/>
    </location>
</feature>
<dbReference type="eggNOG" id="KOG0895">
    <property type="taxonomic scope" value="Eukaryota"/>
</dbReference>
<feature type="compositionally biased region" description="Gly residues" evidence="3">
    <location>
        <begin position="176"/>
        <end position="187"/>
    </location>
</feature>
<dbReference type="STRING" id="747525.W4KNY7"/>
<feature type="region of interest" description="Disordered" evidence="3">
    <location>
        <begin position="51"/>
        <end position="88"/>
    </location>
</feature>
<keyword evidence="2" id="KW-0833">Ubl conjugation pathway</keyword>
<dbReference type="SMART" id="SM00212">
    <property type="entry name" value="UBCc"/>
    <property type="match status" value="1"/>
</dbReference>
<evidence type="ECO:0000313" key="5">
    <source>
        <dbReference type="EMBL" id="ETW86756.1"/>
    </source>
</evidence>
<dbReference type="Gene3D" id="3.10.110.10">
    <property type="entry name" value="Ubiquitin Conjugating Enzyme"/>
    <property type="match status" value="1"/>
</dbReference>
<dbReference type="KEGG" id="hir:HETIRDRAFT_468407"/>
<feature type="compositionally biased region" description="Low complexity" evidence="3">
    <location>
        <begin position="68"/>
        <end position="81"/>
    </location>
</feature>
<gene>
    <name evidence="5" type="ORF">HETIRDRAFT_468407</name>
</gene>
<evidence type="ECO:0000259" key="4">
    <source>
        <dbReference type="PROSITE" id="PS50127"/>
    </source>
</evidence>
<dbReference type="HOGENOM" id="CLU_017402_0_0_1"/>
<feature type="region of interest" description="Disordered" evidence="3">
    <location>
        <begin position="109"/>
        <end position="128"/>
    </location>
</feature>
<dbReference type="InterPro" id="IPR000608">
    <property type="entry name" value="UBC"/>
</dbReference>
<dbReference type="GeneID" id="20677231"/>
<evidence type="ECO:0000313" key="6">
    <source>
        <dbReference type="Proteomes" id="UP000030671"/>
    </source>
</evidence>
<reference evidence="5 6" key="1">
    <citation type="journal article" date="2012" name="New Phytol.">
        <title>Insight into trade-off between wood decay and parasitism from the genome of a fungal forest pathogen.</title>
        <authorList>
            <person name="Olson A."/>
            <person name="Aerts A."/>
            <person name="Asiegbu F."/>
            <person name="Belbahri L."/>
            <person name="Bouzid O."/>
            <person name="Broberg A."/>
            <person name="Canback B."/>
            <person name="Coutinho P.M."/>
            <person name="Cullen D."/>
            <person name="Dalman K."/>
            <person name="Deflorio G."/>
            <person name="van Diepen L.T."/>
            <person name="Dunand C."/>
            <person name="Duplessis S."/>
            <person name="Durling M."/>
            <person name="Gonthier P."/>
            <person name="Grimwood J."/>
            <person name="Fossdal C.G."/>
            <person name="Hansson D."/>
            <person name="Henrissat B."/>
            <person name="Hietala A."/>
            <person name="Himmelstrand K."/>
            <person name="Hoffmeister D."/>
            <person name="Hogberg N."/>
            <person name="James T.Y."/>
            <person name="Karlsson M."/>
            <person name="Kohler A."/>
            <person name="Kues U."/>
            <person name="Lee Y.H."/>
            <person name="Lin Y.C."/>
            <person name="Lind M."/>
            <person name="Lindquist E."/>
            <person name="Lombard V."/>
            <person name="Lucas S."/>
            <person name="Lunden K."/>
            <person name="Morin E."/>
            <person name="Murat C."/>
            <person name="Park J."/>
            <person name="Raffaello T."/>
            <person name="Rouze P."/>
            <person name="Salamov A."/>
            <person name="Schmutz J."/>
            <person name="Solheim H."/>
            <person name="Stahlberg J."/>
            <person name="Velez H."/>
            <person name="de Vries R.P."/>
            <person name="Wiebenga A."/>
            <person name="Woodward S."/>
            <person name="Yakovlev I."/>
            <person name="Garbelotto M."/>
            <person name="Martin F."/>
            <person name="Grigoriev I.V."/>
            <person name="Stenlid J."/>
        </authorList>
    </citation>
    <scope>NUCLEOTIDE SEQUENCE [LARGE SCALE GENOMIC DNA]</scope>
    <source>
        <strain evidence="5 6">TC 32-1</strain>
    </source>
</reference>
<dbReference type="InterPro" id="IPR016135">
    <property type="entry name" value="UBQ-conjugating_enzyme/RWD"/>
</dbReference>
<dbReference type="Proteomes" id="UP000030671">
    <property type="component" value="Unassembled WGS sequence"/>
</dbReference>
<dbReference type="AlphaFoldDB" id="W4KNY7"/>
<accession>W4KNY7</accession>
<feature type="region of interest" description="Disordered" evidence="3">
    <location>
        <begin position="162"/>
        <end position="200"/>
    </location>
</feature>
<sequence length="769" mass="84782">MALRRRRQSISDDTITERPAKRSKRIASKAEPAHEDEDLDEILAQIREQEASEALARQLQEEWGNEGTAGTAGASASGTSGVLYKPDDHDDVIDIGDDEGSEGEALAIQRSLEDSRKTQSGVVKRATRSSTRNIRAIALFEALGGFDRLYIGERANSDARAKDTATKASANAGASVGPGGTGYGTGGTHHQHYGPGQYPNARGKKSVNLHSTDTRGQQAQNMAAHWDDVVVRALTTIKDFLPDPYSDSGKMYDILPHACIQHILPLSQLPELLGSLLRNDSVSDWILRSEVYYAMLALLRRMADCELTVEILIEQQWDKDKSCGLEGWMWNDGEVVWERPKPNAPISRSQPLYAHFKKLTKQCEAFLAGASQLMQVQGGDEEVDDITIRASSLCGDIIAARDDIERAMKVMGKDISVDAEEKQVDQANGAGKGKGKNRDFAVDMERVYTRECEHLAFKHVALSETSSNGTGLTYPTFSYTNELTMTASATRNPKCRLHLVKELAVTATSLPPGVWVRVDEVRNDVIKIMIAGPTGTPYEGGLFEFDCFIPLEYPNVPPLMHLRTTGGGSVRFNPNLYNSGKVCLSLLGTWPGRPEEQWSNKSTLLQVLVSIQSMILIDLPYFNEPGYGTANASNHSSIAYNKNIYLQTVRWAVVDWMKDEHKNGIWADVIASHFTIRKDAIRKTIEKWAKTQPLIRAYSDHKNAYQSNFTGGWVPGIDTADYGYAMGAAPTHSQKAVATPNSTRNLLEEFDSGIKLLEDWSRGKSSGPV</sequence>
<dbReference type="PANTHER" id="PTHR46116">
    <property type="entry name" value="(E3-INDEPENDENT) E2 UBIQUITIN-CONJUGATING ENZYME"/>
    <property type="match status" value="1"/>
</dbReference>
<dbReference type="EMBL" id="KI925454">
    <property type="protein sequence ID" value="ETW86756.1"/>
    <property type="molecule type" value="Genomic_DNA"/>
</dbReference>
<dbReference type="Pfam" id="PF00179">
    <property type="entry name" value="UQ_con"/>
    <property type="match status" value="1"/>
</dbReference>
<keyword evidence="6" id="KW-1185">Reference proteome</keyword>
<dbReference type="SUPFAM" id="SSF54495">
    <property type="entry name" value="UBC-like"/>
    <property type="match status" value="1"/>
</dbReference>
<keyword evidence="1" id="KW-0808">Transferase</keyword>
<proteinExistence type="predicted"/>
<dbReference type="GO" id="GO:0016740">
    <property type="term" value="F:transferase activity"/>
    <property type="evidence" value="ECO:0007669"/>
    <property type="project" value="UniProtKB-KW"/>
</dbReference>
<evidence type="ECO:0000256" key="1">
    <source>
        <dbReference type="ARBA" id="ARBA00022679"/>
    </source>
</evidence>
<evidence type="ECO:0000256" key="3">
    <source>
        <dbReference type="SAM" id="MobiDB-lite"/>
    </source>
</evidence>
<evidence type="ECO:0000256" key="2">
    <source>
        <dbReference type="ARBA" id="ARBA00022786"/>
    </source>
</evidence>